<dbReference type="Gene3D" id="3.40.50.1220">
    <property type="entry name" value="TPP-binding domain"/>
    <property type="match status" value="1"/>
</dbReference>
<proteinExistence type="predicted"/>
<evidence type="ECO:0000313" key="2">
    <source>
        <dbReference type="Proteomes" id="UP000295510"/>
    </source>
</evidence>
<keyword evidence="2" id="KW-1185">Reference proteome</keyword>
<dbReference type="RefSeq" id="WP_133596710.1">
    <property type="nucleotide sequence ID" value="NZ_SNYL01000005.1"/>
</dbReference>
<dbReference type="InterPro" id="IPR029035">
    <property type="entry name" value="DHS-like_NAD/FAD-binding_dom"/>
</dbReference>
<dbReference type="OrthoDB" id="530017at2"/>
<reference evidence="1 2" key="1">
    <citation type="submission" date="2019-03" db="EMBL/GenBank/DDBJ databases">
        <title>Genomic Encyclopedia of Type Strains, Phase IV (KMG-IV): sequencing the most valuable type-strain genomes for metagenomic binning, comparative biology and taxonomic classification.</title>
        <authorList>
            <person name="Goeker M."/>
        </authorList>
    </citation>
    <scope>NUCLEOTIDE SEQUENCE [LARGE SCALE GENOMIC DNA]</scope>
    <source>
        <strain evidence="1 2">DSM 19605</strain>
    </source>
</reference>
<gene>
    <name evidence="1" type="ORF">DFR43_105188</name>
</gene>
<evidence type="ECO:0000313" key="1">
    <source>
        <dbReference type="EMBL" id="TDQ43838.1"/>
    </source>
</evidence>
<dbReference type="SUPFAM" id="SSF52467">
    <property type="entry name" value="DHS-like NAD/FAD-binding domain"/>
    <property type="match status" value="1"/>
</dbReference>
<protein>
    <submittedName>
        <fullName evidence="1">SIR2-like protein</fullName>
    </submittedName>
</protein>
<organism evidence="1 2">
    <name type="scientific">Tepidicella xavieri</name>
    <dbReference type="NCBI Taxonomy" id="360241"/>
    <lineage>
        <taxon>Bacteria</taxon>
        <taxon>Pseudomonadati</taxon>
        <taxon>Pseudomonadota</taxon>
        <taxon>Betaproteobacteria</taxon>
        <taxon>Burkholderiales</taxon>
        <taxon>Tepidicella</taxon>
    </lineage>
</organism>
<dbReference type="AlphaFoldDB" id="A0A4R6UB27"/>
<comment type="caution">
    <text evidence="1">The sequence shown here is derived from an EMBL/GenBank/DDBJ whole genome shotgun (WGS) entry which is preliminary data.</text>
</comment>
<dbReference type="Proteomes" id="UP000295510">
    <property type="component" value="Unassembled WGS sequence"/>
</dbReference>
<name>A0A4R6UB27_9BURK</name>
<dbReference type="Pfam" id="PF13289">
    <property type="entry name" value="SIR2_2"/>
    <property type="match status" value="1"/>
</dbReference>
<dbReference type="EMBL" id="SNYL01000005">
    <property type="protein sequence ID" value="TDQ43838.1"/>
    <property type="molecule type" value="Genomic_DNA"/>
</dbReference>
<sequence>MIDPLHSLAFSIQANPGVYAVLVGSGVSRSAQIPTGWEITLDFVRKLAGVAGENCGTDPAIWYRERYGKEPDYSDLLDALAKTPAERQQLLRDYLEPSEEERAEGLKAPTVAHRAIASLAAKGYIRVIITTNFDRLMETALADVGVVPTVLSSPDQVHGAMPLIHTRCCVFKVHGDYLDTRIRNTPAELETYPKEFDDLLDRIFDEFGLIVCGWSAEWDTALRAAVERSVSRRFSHFWAVRGEPGNAAKRLIGHRQAQLLQISDADRFFSELARLVEALEQFSRPHPLSTEAAVASLKGYLAETKHRIRLADLVGGEVDRVLDATATPAFALQGGPAPDTNTFTARVRSYEAACETLIAMAVVGSYWVEDWHCVTWQTALTRLATRRGESGFNLWVELQRYPATLLLYALGLGAVEAGERGLQFIGRLFGTTVHREHREDKTAIELLPPFCLFERGNEPAKLLEGMDRRYAPLNDWLHALLQPRFRSLIPSESRFSYAFDRLEVLMALSYAYFAKRDKDWYWVPPGCYGYRGDNLDRILKELRSSLESLEEKSPYVRSGIFGKSAEECSAGIDAFTTWVPKLRWF</sequence>
<accession>A0A4R6UB27</accession>